<evidence type="ECO:0000313" key="4">
    <source>
        <dbReference type="Proteomes" id="UP000287651"/>
    </source>
</evidence>
<dbReference type="EMBL" id="KV875445">
    <property type="protein sequence ID" value="RZR70556.1"/>
    <property type="molecule type" value="Genomic_DNA"/>
</dbReference>
<evidence type="ECO:0000313" key="2">
    <source>
        <dbReference type="EMBL" id="RRT47101.1"/>
    </source>
</evidence>
<sequence>MLPINRSRSQSRTGSPWSFPGFSYILITGIDYSDSRRKPQVIGKLVMVAILTAFCIFILKQSPGFGGPGMVLS</sequence>
<dbReference type="AlphaFoldDB" id="A0A444ESC9"/>
<dbReference type="Proteomes" id="UP000287651">
    <property type="component" value="Unassembled WGS sequence"/>
</dbReference>
<gene>
    <name evidence="2" type="ORF">B296_00039462</name>
    <name evidence="3" type="ORF">BHM03_00000433</name>
</gene>
<reference evidence="2" key="3">
    <citation type="submission" date="2018-09" db="EMBL/GenBank/DDBJ databases">
        <authorList>
            <person name="Harrison J."/>
            <person name="Moore K.A."/>
            <person name="Paszkiewicz K."/>
            <person name="Jones T."/>
            <person name="Grant M."/>
            <person name="Ambacheew D."/>
            <person name="Muzemil S."/>
            <person name="Studholme D."/>
        </authorList>
    </citation>
    <scope>NUCLEOTIDE SEQUENCE</scope>
</reference>
<keyword evidence="1" id="KW-1133">Transmembrane helix</keyword>
<evidence type="ECO:0000256" key="1">
    <source>
        <dbReference type="SAM" id="Phobius"/>
    </source>
</evidence>
<dbReference type="Proteomes" id="UP000290560">
    <property type="component" value="Unassembled WGS sequence"/>
</dbReference>
<dbReference type="EMBL" id="AMZH03014762">
    <property type="protein sequence ID" value="RRT47101.1"/>
    <property type="molecule type" value="Genomic_DNA"/>
</dbReference>
<feature type="transmembrane region" description="Helical" evidence="1">
    <location>
        <begin position="41"/>
        <end position="59"/>
    </location>
</feature>
<protein>
    <submittedName>
        <fullName evidence="2">Uncharacterized protein</fullName>
    </submittedName>
</protein>
<keyword evidence="1" id="KW-0472">Membrane</keyword>
<reference evidence="2 4" key="1">
    <citation type="journal article" date="2014" name="Agronomy (Basel)">
        <title>A Draft Genome Sequence for Ensete ventricosum, the Drought-Tolerant Tree Against Hunger.</title>
        <authorList>
            <person name="Harrison J."/>
            <person name="Moore K.A."/>
            <person name="Paszkiewicz K."/>
            <person name="Jones T."/>
            <person name="Grant M."/>
            <person name="Ambacheew D."/>
            <person name="Muzemil S."/>
            <person name="Studholme D.J."/>
        </authorList>
    </citation>
    <scope>NUCLEOTIDE SEQUENCE [LARGE SCALE GENOMIC DNA]</scope>
</reference>
<evidence type="ECO:0000313" key="3">
    <source>
        <dbReference type="EMBL" id="RZR70556.1"/>
    </source>
</evidence>
<organism evidence="2 4">
    <name type="scientific">Ensete ventricosum</name>
    <name type="common">Abyssinian banana</name>
    <name type="synonym">Musa ensete</name>
    <dbReference type="NCBI Taxonomy" id="4639"/>
    <lineage>
        <taxon>Eukaryota</taxon>
        <taxon>Viridiplantae</taxon>
        <taxon>Streptophyta</taxon>
        <taxon>Embryophyta</taxon>
        <taxon>Tracheophyta</taxon>
        <taxon>Spermatophyta</taxon>
        <taxon>Magnoliopsida</taxon>
        <taxon>Liliopsida</taxon>
        <taxon>Zingiberales</taxon>
        <taxon>Musaceae</taxon>
        <taxon>Ensete</taxon>
    </lineage>
</organism>
<reference evidence="3" key="2">
    <citation type="journal article" date="2018" name="Data Brief">
        <title>Genome sequence data from 17 accessions of Ensete ventricosum, a staple food crop for millions in Ethiopia.</title>
        <authorList>
            <person name="Yemataw Z."/>
            <person name="Muzemil S."/>
            <person name="Ambachew D."/>
            <person name="Tripathi L."/>
            <person name="Tesfaye K."/>
            <person name="Chala A."/>
            <person name="Farbos A."/>
            <person name="O'Neill P."/>
            <person name="Moore K."/>
            <person name="Grant M."/>
            <person name="Studholme D.J."/>
        </authorList>
    </citation>
    <scope>NUCLEOTIDE SEQUENCE [LARGE SCALE GENOMIC DNA]</scope>
    <source>
        <tissue evidence="3">Leaf</tissue>
    </source>
</reference>
<proteinExistence type="predicted"/>
<keyword evidence="1" id="KW-0812">Transmembrane</keyword>
<name>A0A444ESC9_ENSVE</name>
<accession>A0A444ESC9</accession>